<dbReference type="InterPro" id="IPR017850">
    <property type="entry name" value="Alkaline_phosphatase_core_sf"/>
</dbReference>
<evidence type="ECO:0000313" key="2">
    <source>
        <dbReference type="EMBL" id="VGO19390.1"/>
    </source>
</evidence>
<gene>
    <name evidence="2" type="ORF">SCARR_01448</name>
</gene>
<dbReference type="Proteomes" id="UP000346198">
    <property type="component" value="Unassembled WGS sequence"/>
</dbReference>
<dbReference type="SUPFAM" id="SSF53649">
    <property type="entry name" value="Alkaline phosphatase-like"/>
    <property type="match status" value="1"/>
</dbReference>
<proteinExistence type="predicted"/>
<keyword evidence="1" id="KW-0732">Signal</keyword>
<reference evidence="2 3" key="1">
    <citation type="submission" date="2019-04" db="EMBL/GenBank/DDBJ databases">
        <authorList>
            <person name="Van Vliet M D."/>
        </authorList>
    </citation>
    <scope>NUCLEOTIDE SEQUENCE [LARGE SCALE GENOMIC DNA]</scope>
    <source>
        <strain evidence="2 3">F21</strain>
    </source>
</reference>
<feature type="chain" id="PRO_5025588622" evidence="1">
    <location>
        <begin position="24"/>
        <end position="124"/>
    </location>
</feature>
<evidence type="ECO:0000256" key="1">
    <source>
        <dbReference type="SAM" id="SignalP"/>
    </source>
</evidence>
<dbReference type="Gene3D" id="3.40.720.10">
    <property type="entry name" value="Alkaline Phosphatase, subunit A"/>
    <property type="match status" value="1"/>
</dbReference>
<dbReference type="EMBL" id="CAAHFH010000001">
    <property type="protein sequence ID" value="VGO19390.1"/>
    <property type="molecule type" value="Genomic_DNA"/>
</dbReference>
<sequence>MHLRYRAVLTVLFGLLAHSGVCAKARPNILFLLADDQREGTLSIDGHPVIKTPNLDRLAGEGLNGREVKHFFTPFGRTVARVFRTQRLGISLFQPPLAFQLLFERKIPTEACGKSVALPAMAYR</sequence>
<name>A0A6C2UGT0_9BACT</name>
<accession>A0A6C2UGT0</accession>
<evidence type="ECO:0000313" key="3">
    <source>
        <dbReference type="Proteomes" id="UP000346198"/>
    </source>
</evidence>
<keyword evidence="3" id="KW-1185">Reference proteome</keyword>
<protein>
    <submittedName>
        <fullName evidence="2">Uncharacterized protein</fullName>
    </submittedName>
</protein>
<feature type="signal peptide" evidence="1">
    <location>
        <begin position="1"/>
        <end position="23"/>
    </location>
</feature>
<dbReference type="AlphaFoldDB" id="A0A6C2UGT0"/>
<organism evidence="2 3">
    <name type="scientific">Pontiella sulfatireligans</name>
    <dbReference type="NCBI Taxonomy" id="2750658"/>
    <lineage>
        <taxon>Bacteria</taxon>
        <taxon>Pseudomonadati</taxon>
        <taxon>Kiritimatiellota</taxon>
        <taxon>Kiritimatiellia</taxon>
        <taxon>Kiritimatiellales</taxon>
        <taxon>Pontiellaceae</taxon>
        <taxon>Pontiella</taxon>
    </lineage>
</organism>